<feature type="region of interest" description="Disordered" evidence="2">
    <location>
        <begin position="706"/>
        <end position="726"/>
    </location>
</feature>
<dbReference type="Proteomes" id="UP000053237">
    <property type="component" value="Unassembled WGS sequence"/>
</dbReference>
<evidence type="ECO:0000259" key="4">
    <source>
        <dbReference type="PROSITE" id="PS51194"/>
    </source>
</evidence>
<evidence type="ECO:0000313" key="5">
    <source>
        <dbReference type="EMBL" id="CCI40583.1"/>
    </source>
</evidence>
<keyword evidence="1" id="KW-0378">Hydrolase</keyword>
<dbReference type="SMART" id="SM00487">
    <property type="entry name" value="DEXDc"/>
    <property type="match status" value="1"/>
</dbReference>
<feature type="region of interest" description="Disordered" evidence="2">
    <location>
        <begin position="1"/>
        <end position="20"/>
    </location>
</feature>
<evidence type="ECO:0008006" key="7">
    <source>
        <dbReference type="Google" id="ProtNLM"/>
    </source>
</evidence>
<dbReference type="Pfam" id="PF00176">
    <property type="entry name" value="SNF2-rel_dom"/>
    <property type="match status" value="1"/>
</dbReference>
<dbReference type="GO" id="GO:0016787">
    <property type="term" value="F:hydrolase activity"/>
    <property type="evidence" value="ECO:0007669"/>
    <property type="project" value="UniProtKB-KW"/>
</dbReference>
<name>A0A024G2P1_9STRA</name>
<dbReference type="SMART" id="SM00490">
    <property type="entry name" value="HELICc"/>
    <property type="match status" value="1"/>
</dbReference>
<dbReference type="InterPro" id="IPR000330">
    <property type="entry name" value="SNF2_N"/>
</dbReference>
<evidence type="ECO:0000259" key="3">
    <source>
        <dbReference type="PROSITE" id="PS51192"/>
    </source>
</evidence>
<organism evidence="5 6">
    <name type="scientific">Albugo candida</name>
    <dbReference type="NCBI Taxonomy" id="65357"/>
    <lineage>
        <taxon>Eukaryota</taxon>
        <taxon>Sar</taxon>
        <taxon>Stramenopiles</taxon>
        <taxon>Oomycota</taxon>
        <taxon>Peronosporomycetes</taxon>
        <taxon>Albuginales</taxon>
        <taxon>Albuginaceae</taxon>
        <taxon>Albugo</taxon>
    </lineage>
</organism>
<sequence>MQTAYIDEQSESDYDVRDQVSQDEDWISSVESEDSASFIKHEKSVKKLKVAPNNVDQIHKAKRDKELGKEQNRWYDDGCYLNYVKRLAEHENQIQWCLDHEVSCFYFRLKDTKSSSIIQNGQFCEECEYYQSGDLYLTDSGLTVPTYIYAQLYPHQRQCLEWLHGLHERNTGGILGDEMGLGKTVQIVAYVAAMHAASRLCSVLLLCPASVLLQWTREFHKWYPKMRITLLHSTGSGVVLSNKSYADLVHEIVGDHEPKDSSDETEKICGTGGVILTTYENARQNQQLLLSIDWDYVVLDEGHRIRNPDADISLVCKQFRTVHRLILTGTPIQNHLRELWSLFDFVYPGKLGTLPTFEDEFVLPIKTGGYANASKMQVVMAYKCALVLRDVINPYMLRRTKKEIQDTLELPEKMEHILFCRLTAYQYDQYEAYLRSPEVARVLNYEVRPFRAISTLRHICNHPDLVKRTDDEAPHAEDYGCIKKSGKMLVLRKILAMWKDQGHRVLLFTQTRMMLDILERFMEHHAYNHCRLDGSTPVKERQRLLDKFNDPESDIFIFLLTTRAGGIGINLSGANRVIIFDPDWNPSTDMQARERSWRIGQSKQVTIYRLITSGTIEEKIYHRQIFKQYLTTKVLHDPKRKRCFNRHTLRDLFTLASGAQPEGKEGTKAHEGVETTDLFLAGHVPVPVAENQGSLQNGGSIGRESLEKAESDEGLENDTSTNMSSDNDRILRHLFDGEEIHGVFNHAAIEHEGVQNQEADLIEMESSKIAESALSALRQSCDLVRQQRCSISTPTWTGRQGYAGQPAKTTEKRRLGGRRSRVPNSYTNPHLSSKEILSKFSNQRYGIVDRGLPASAKSPTKANADTSEGVTSLTEQIRVFLLHDKCNHGRGFATEAILDRFGHLIDPKDKLTFRKLLRDLAICRNGNWILRTEFMDGS</sequence>
<feature type="domain" description="Helicase ATP-binding" evidence="3">
    <location>
        <begin position="164"/>
        <end position="349"/>
    </location>
</feature>
<dbReference type="InterPro" id="IPR038718">
    <property type="entry name" value="SNF2-like_sf"/>
</dbReference>
<dbReference type="InterPro" id="IPR050496">
    <property type="entry name" value="SNF2_RAD54_helicase_repair"/>
</dbReference>
<dbReference type="OrthoDB" id="413460at2759"/>
<reference evidence="5 6" key="1">
    <citation type="submission" date="2012-05" db="EMBL/GenBank/DDBJ databases">
        <title>Recombination and specialization in a pathogen metapopulation.</title>
        <authorList>
            <person name="Gardiner A."/>
            <person name="Kemen E."/>
            <person name="Schultz-Larsen T."/>
            <person name="MacLean D."/>
            <person name="Van Oosterhout C."/>
            <person name="Jones J.D.G."/>
        </authorList>
    </citation>
    <scope>NUCLEOTIDE SEQUENCE [LARGE SCALE GENOMIC DNA]</scope>
    <source>
        <strain evidence="5 6">Ac Nc2</strain>
    </source>
</reference>
<dbReference type="PROSITE" id="PS51192">
    <property type="entry name" value="HELICASE_ATP_BIND_1"/>
    <property type="match status" value="1"/>
</dbReference>
<gene>
    <name evidence="5" type="ORF">BN9_013670</name>
</gene>
<dbReference type="GO" id="GO:0005524">
    <property type="term" value="F:ATP binding"/>
    <property type="evidence" value="ECO:0007669"/>
    <property type="project" value="InterPro"/>
</dbReference>
<comment type="caution">
    <text evidence="5">The sequence shown here is derived from an EMBL/GenBank/DDBJ whole genome shotgun (WGS) entry which is preliminary data.</text>
</comment>
<dbReference type="AlphaFoldDB" id="A0A024G2P1"/>
<evidence type="ECO:0000256" key="1">
    <source>
        <dbReference type="ARBA" id="ARBA00022801"/>
    </source>
</evidence>
<dbReference type="EMBL" id="CAIX01000010">
    <property type="protein sequence ID" value="CCI40583.1"/>
    <property type="molecule type" value="Genomic_DNA"/>
</dbReference>
<dbReference type="PANTHER" id="PTHR45629">
    <property type="entry name" value="SNF2/RAD54 FAMILY MEMBER"/>
    <property type="match status" value="1"/>
</dbReference>
<dbReference type="InterPro" id="IPR001650">
    <property type="entry name" value="Helicase_C-like"/>
</dbReference>
<dbReference type="GO" id="GO:0005634">
    <property type="term" value="C:nucleus"/>
    <property type="evidence" value="ECO:0007669"/>
    <property type="project" value="TreeGrafter"/>
</dbReference>
<feature type="domain" description="Helicase C-terminal" evidence="4">
    <location>
        <begin position="490"/>
        <end position="645"/>
    </location>
</feature>
<accession>A0A024G2P1</accession>
<dbReference type="InterPro" id="IPR027417">
    <property type="entry name" value="P-loop_NTPase"/>
</dbReference>
<dbReference type="InParanoid" id="A0A024G2P1"/>
<dbReference type="GO" id="GO:0008094">
    <property type="term" value="F:ATP-dependent activity, acting on DNA"/>
    <property type="evidence" value="ECO:0007669"/>
    <property type="project" value="TreeGrafter"/>
</dbReference>
<dbReference type="CDD" id="cd18000">
    <property type="entry name" value="DEXHc_ERCC6"/>
    <property type="match status" value="1"/>
</dbReference>
<dbReference type="GO" id="GO:0006283">
    <property type="term" value="P:transcription-coupled nucleotide-excision repair"/>
    <property type="evidence" value="ECO:0007669"/>
    <property type="project" value="TreeGrafter"/>
</dbReference>
<dbReference type="STRING" id="65357.A0A024G2P1"/>
<dbReference type="InterPro" id="IPR049730">
    <property type="entry name" value="SNF2/RAD54-like_C"/>
</dbReference>
<dbReference type="PROSITE" id="PS51194">
    <property type="entry name" value="HELICASE_CTER"/>
    <property type="match status" value="1"/>
</dbReference>
<dbReference type="FunFam" id="3.40.50.10810:FF:000094">
    <property type="entry name" value="DNA excision repair protein ERCC-6"/>
    <property type="match status" value="1"/>
</dbReference>
<protein>
    <recommendedName>
        <fullName evidence="7">DNA excision repair protein ERCC-6</fullName>
    </recommendedName>
</protein>
<dbReference type="CDD" id="cd18793">
    <property type="entry name" value="SF2_C_SNF"/>
    <property type="match status" value="1"/>
</dbReference>
<dbReference type="SUPFAM" id="SSF52540">
    <property type="entry name" value="P-loop containing nucleoside triphosphate hydrolases"/>
    <property type="match status" value="2"/>
</dbReference>
<keyword evidence="6" id="KW-1185">Reference proteome</keyword>
<dbReference type="Pfam" id="PF00271">
    <property type="entry name" value="Helicase_C"/>
    <property type="match status" value="1"/>
</dbReference>
<proteinExistence type="predicted"/>
<dbReference type="Gene3D" id="3.40.50.10810">
    <property type="entry name" value="Tandem AAA-ATPase domain"/>
    <property type="match status" value="1"/>
</dbReference>
<evidence type="ECO:0000256" key="2">
    <source>
        <dbReference type="SAM" id="MobiDB-lite"/>
    </source>
</evidence>
<dbReference type="InterPro" id="IPR014001">
    <property type="entry name" value="Helicase_ATP-bd"/>
</dbReference>
<dbReference type="PANTHER" id="PTHR45629:SF7">
    <property type="entry name" value="DNA EXCISION REPAIR PROTEIN ERCC-6-RELATED"/>
    <property type="match status" value="1"/>
</dbReference>
<evidence type="ECO:0000313" key="6">
    <source>
        <dbReference type="Proteomes" id="UP000053237"/>
    </source>
</evidence>
<dbReference type="Gene3D" id="3.40.50.300">
    <property type="entry name" value="P-loop containing nucleotide triphosphate hydrolases"/>
    <property type="match status" value="1"/>
</dbReference>